<evidence type="ECO:0000256" key="1">
    <source>
        <dbReference type="ARBA" id="ARBA00004496"/>
    </source>
</evidence>
<dbReference type="PANTHER" id="PTHR30473">
    <property type="entry name" value="PROTEIN PHOH"/>
    <property type="match status" value="1"/>
</dbReference>
<accession>A0A2A9D250</accession>
<dbReference type="InterPro" id="IPR051451">
    <property type="entry name" value="PhoH2-like"/>
</dbReference>
<dbReference type="Gene3D" id="3.40.50.300">
    <property type="entry name" value="P-loop containing nucleotide triphosphate hydrolases"/>
    <property type="match status" value="1"/>
</dbReference>
<dbReference type="InterPro" id="IPR003714">
    <property type="entry name" value="PhoH"/>
</dbReference>
<dbReference type="Pfam" id="PF02562">
    <property type="entry name" value="PhoH"/>
    <property type="match status" value="1"/>
</dbReference>
<feature type="region of interest" description="Disordered" evidence="7">
    <location>
        <begin position="329"/>
        <end position="356"/>
    </location>
</feature>
<comment type="subcellular location">
    <subcellularLocation>
        <location evidence="1">Cytoplasm</location>
    </subcellularLocation>
</comment>
<feature type="compositionally biased region" description="Basic and acidic residues" evidence="7">
    <location>
        <begin position="342"/>
        <end position="356"/>
    </location>
</feature>
<evidence type="ECO:0000256" key="6">
    <source>
        <dbReference type="ARBA" id="ARBA00039970"/>
    </source>
</evidence>
<dbReference type="GO" id="GO:0005524">
    <property type="term" value="F:ATP binding"/>
    <property type="evidence" value="ECO:0007669"/>
    <property type="project" value="UniProtKB-KW"/>
</dbReference>
<protein>
    <recommendedName>
        <fullName evidence="6">PhoH-like protein</fullName>
    </recommendedName>
</protein>
<comment type="caution">
    <text evidence="9">The sequence shown here is derived from an EMBL/GenBank/DDBJ whole genome shotgun (WGS) entry which is preliminary data.</text>
</comment>
<dbReference type="EMBL" id="PDJD01000001">
    <property type="protein sequence ID" value="PFG20022.1"/>
    <property type="molecule type" value="Genomic_DNA"/>
</dbReference>
<evidence type="ECO:0000256" key="4">
    <source>
        <dbReference type="ARBA" id="ARBA00022741"/>
    </source>
</evidence>
<organism evidence="9 10">
    <name type="scientific">Serinibacter salmoneus</name>
    <dbReference type="NCBI Taxonomy" id="556530"/>
    <lineage>
        <taxon>Bacteria</taxon>
        <taxon>Bacillati</taxon>
        <taxon>Actinomycetota</taxon>
        <taxon>Actinomycetes</taxon>
        <taxon>Micrococcales</taxon>
        <taxon>Beutenbergiaceae</taxon>
        <taxon>Serinibacter</taxon>
    </lineage>
</organism>
<evidence type="ECO:0000313" key="9">
    <source>
        <dbReference type="EMBL" id="PFG20022.1"/>
    </source>
</evidence>
<dbReference type="PANTHER" id="PTHR30473:SF1">
    <property type="entry name" value="PHOH-LIKE PROTEIN"/>
    <property type="match status" value="1"/>
</dbReference>
<evidence type="ECO:0000256" key="5">
    <source>
        <dbReference type="ARBA" id="ARBA00022840"/>
    </source>
</evidence>
<evidence type="ECO:0000313" key="10">
    <source>
        <dbReference type="Proteomes" id="UP000224915"/>
    </source>
</evidence>
<dbReference type="Proteomes" id="UP000224915">
    <property type="component" value="Unassembled WGS sequence"/>
</dbReference>
<proteinExistence type="inferred from homology"/>
<evidence type="ECO:0000256" key="3">
    <source>
        <dbReference type="ARBA" id="ARBA00022490"/>
    </source>
</evidence>
<name>A0A2A9D250_9MICO</name>
<gene>
    <name evidence="9" type="ORF">ATL40_1605</name>
</gene>
<keyword evidence="10" id="KW-1185">Reference proteome</keyword>
<feature type="domain" description="PhoH-like protein" evidence="8">
    <location>
        <begin position="122"/>
        <end position="324"/>
    </location>
</feature>
<evidence type="ECO:0000256" key="7">
    <source>
        <dbReference type="SAM" id="MobiDB-lite"/>
    </source>
</evidence>
<evidence type="ECO:0000259" key="8">
    <source>
        <dbReference type="Pfam" id="PF02562"/>
    </source>
</evidence>
<keyword evidence="3" id="KW-0963">Cytoplasm</keyword>
<keyword evidence="4" id="KW-0547">Nucleotide-binding</keyword>
<dbReference type="RefSeq" id="WP_245866885.1">
    <property type="nucleotide sequence ID" value="NZ_PDJD01000001.1"/>
</dbReference>
<dbReference type="SUPFAM" id="SSF52540">
    <property type="entry name" value="P-loop containing nucleoside triphosphate hydrolases"/>
    <property type="match status" value="1"/>
</dbReference>
<keyword evidence="5" id="KW-0067">ATP-binding</keyword>
<evidence type="ECO:0000256" key="2">
    <source>
        <dbReference type="ARBA" id="ARBA00010393"/>
    </source>
</evidence>
<dbReference type="AlphaFoldDB" id="A0A2A9D250"/>
<dbReference type="GO" id="GO:0005829">
    <property type="term" value="C:cytosol"/>
    <property type="evidence" value="ECO:0007669"/>
    <property type="project" value="TreeGrafter"/>
</dbReference>
<dbReference type="InterPro" id="IPR027417">
    <property type="entry name" value="P-loop_NTPase"/>
</dbReference>
<dbReference type="FunFam" id="3.40.50.300:FF:000013">
    <property type="entry name" value="PhoH family ATPase"/>
    <property type="match status" value="1"/>
</dbReference>
<sequence>MAQDPSSGGIPRAEATRVVQLGEDLDMRAFVGPRDEVMRAVERGFPTLEVHLRGSTVTLAGPDGEADLAANLMAELAAVARSGQPLTADAVDRAIGMLRDAGTVTPSRVLTTNILSSRGRTIRPKTVGQKDYVDAIDRSTVTFGIGPAGTGKTYLAMAKAVQALQAKQVSRILLTRPAVEAGERLGFLPGTLTDKIDPYLRPLYDALHDMLDPDSIPRLMASGTIEVAPLAYMRGRTLNDAFIVLDEAQNTSPEQMKMFLTRLGFGSTMVVTGDVTQVDLPGGTASGLRVVTDILADVDDIAFCRLTSADVVRHRLVGEIIDAYARWDSSTSEENGPGSRARGRDARYGNERRRQV</sequence>
<comment type="similarity">
    <text evidence="2">Belongs to the PhoH family.</text>
</comment>
<reference evidence="9 10" key="1">
    <citation type="submission" date="2017-10" db="EMBL/GenBank/DDBJ databases">
        <title>Sequencing the genomes of 1000 actinobacteria strains.</title>
        <authorList>
            <person name="Klenk H.-P."/>
        </authorList>
    </citation>
    <scope>NUCLEOTIDE SEQUENCE [LARGE SCALE GENOMIC DNA]</scope>
    <source>
        <strain evidence="9 10">DSM 21801</strain>
    </source>
</reference>